<feature type="transmembrane region" description="Helical" evidence="1">
    <location>
        <begin position="106"/>
        <end position="124"/>
    </location>
</feature>
<protein>
    <submittedName>
        <fullName evidence="2">Membrane protein</fullName>
    </submittedName>
</protein>
<keyword evidence="1" id="KW-1133">Transmembrane helix</keyword>
<proteinExistence type="predicted"/>
<evidence type="ECO:0000313" key="2">
    <source>
        <dbReference type="EMBL" id="MBH8594888.1"/>
    </source>
</evidence>
<feature type="transmembrane region" description="Helical" evidence="1">
    <location>
        <begin position="144"/>
        <end position="164"/>
    </location>
</feature>
<comment type="caution">
    <text evidence="2">The sequence shown here is derived from an EMBL/GenBank/DDBJ whole genome shotgun (WGS) entry which is preliminary data.</text>
</comment>
<feature type="transmembrane region" description="Helical" evidence="1">
    <location>
        <begin position="9"/>
        <end position="26"/>
    </location>
</feature>
<dbReference type="Pfam" id="PF19700">
    <property type="entry name" value="DUF6198"/>
    <property type="match status" value="1"/>
</dbReference>
<organism evidence="2 3">
    <name type="scientific">Thermoactinomyces intermedius</name>
    <dbReference type="NCBI Taxonomy" id="2024"/>
    <lineage>
        <taxon>Bacteria</taxon>
        <taxon>Bacillati</taxon>
        <taxon>Bacillota</taxon>
        <taxon>Bacilli</taxon>
        <taxon>Bacillales</taxon>
        <taxon>Thermoactinomycetaceae</taxon>
        <taxon>Thermoactinomyces</taxon>
    </lineage>
</organism>
<dbReference type="EMBL" id="JAECVW010000002">
    <property type="protein sequence ID" value="MBH8594888.1"/>
    <property type="molecule type" value="Genomic_DNA"/>
</dbReference>
<dbReference type="PANTHER" id="PTHR40078:SF1">
    <property type="entry name" value="INTEGRAL MEMBRANE PROTEIN"/>
    <property type="match status" value="1"/>
</dbReference>
<dbReference type="AlphaFoldDB" id="A0A8I1AF48"/>
<dbReference type="InterPro" id="IPR038750">
    <property type="entry name" value="YczE/YyaS-like"/>
</dbReference>
<evidence type="ECO:0000313" key="3">
    <source>
        <dbReference type="Proteomes" id="UP000633619"/>
    </source>
</evidence>
<evidence type="ECO:0000256" key="1">
    <source>
        <dbReference type="SAM" id="Phobius"/>
    </source>
</evidence>
<feature type="transmembrane region" description="Helical" evidence="1">
    <location>
        <begin position="46"/>
        <end position="68"/>
    </location>
</feature>
<dbReference type="Proteomes" id="UP000633619">
    <property type="component" value="Unassembled WGS sequence"/>
</dbReference>
<feature type="transmembrane region" description="Helical" evidence="1">
    <location>
        <begin position="170"/>
        <end position="189"/>
    </location>
</feature>
<gene>
    <name evidence="2" type="ORF">I8U20_06040</name>
</gene>
<keyword evidence="3" id="KW-1185">Reference proteome</keyword>
<dbReference type="PANTHER" id="PTHR40078">
    <property type="entry name" value="INTEGRAL MEMBRANE PROTEIN-RELATED"/>
    <property type="match status" value="1"/>
</dbReference>
<accession>A0A8I1AF48</accession>
<keyword evidence="1" id="KW-0812">Transmembrane</keyword>
<name>A0A8I1AF48_THEIN</name>
<dbReference type="RefSeq" id="WP_181732540.1">
    <property type="nucleotide sequence ID" value="NZ_JACEIR010000008.1"/>
</dbReference>
<reference evidence="2 3" key="1">
    <citation type="submission" date="2020-12" db="EMBL/GenBank/DDBJ databases">
        <title>WGS of Thermoactinomyces spp.</title>
        <authorList>
            <person name="Cheng K."/>
        </authorList>
    </citation>
    <scope>NUCLEOTIDE SEQUENCE [LARGE SCALE GENOMIC DNA]</scope>
    <source>
        <strain evidence="3">CICC 10671\DSM 43846</strain>
    </source>
</reference>
<feature type="transmembrane region" description="Helical" evidence="1">
    <location>
        <begin position="75"/>
        <end position="94"/>
    </location>
</feature>
<sequence length="200" mass="21989">MYKFIMRTLCYPAGLIIKSLGITLMIGSRAGTDAWNGLYVGMSDQFGFTVGTWVILIGMLIILLNAGLKKGKPDLFSLLTVLILGTCIDFWLNILSFYPVNRLEQMLTFWAGLICTCFGISVYVQGKFALTPCDDLMYVLCRRFGLSLAVSKTLTDGCALVFALMLHGPISVGTVIFTFLSGPLVQFFAPKIDGLLKQVK</sequence>
<keyword evidence="1" id="KW-0472">Membrane</keyword>